<proteinExistence type="predicted"/>
<evidence type="ECO:0000313" key="3">
    <source>
        <dbReference type="EMBL" id="KAL2535272.1"/>
    </source>
</evidence>
<organism evidence="3 4">
    <name type="scientific">Forsythia ovata</name>
    <dbReference type="NCBI Taxonomy" id="205694"/>
    <lineage>
        <taxon>Eukaryota</taxon>
        <taxon>Viridiplantae</taxon>
        <taxon>Streptophyta</taxon>
        <taxon>Embryophyta</taxon>
        <taxon>Tracheophyta</taxon>
        <taxon>Spermatophyta</taxon>
        <taxon>Magnoliopsida</taxon>
        <taxon>eudicotyledons</taxon>
        <taxon>Gunneridae</taxon>
        <taxon>Pentapetalae</taxon>
        <taxon>asterids</taxon>
        <taxon>lamiids</taxon>
        <taxon>Lamiales</taxon>
        <taxon>Oleaceae</taxon>
        <taxon>Forsythieae</taxon>
        <taxon>Forsythia</taxon>
    </lineage>
</organism>
<sequence>MALIIRFAYLFYLLFLSLLAVVSASGYEYGYGYAQKPKLESPDPGNSFSLQVLASTELFTANRDLNSSHLMIMASSRSGSKSRRKAKMRRNQSGSKRNHGKNSSVNILVHEE</sequence>
<accession>A0ABD1VD44</accession>
<keyword evidence="4" id="KW-1185">Reference proteome</keyword>
<reference evidence="4" key="1">
    <citation type="submission" date="2024-07" db="EMBL/GenBank/DDBJ databases">
        <title>Two chromosome-level genome assemblies of Korean endemic species Abeliophyllum distichum and Forsythia ovata (Oleaceae).</title>
        <authorList>
            <person name="Jang H."/>
        </authorList>
    </citation>
    <scope>NUCLEOTIDE SEQUENCE [LARGE SCALE GENOMIC DNA]</scope>
</reference>
<gene>
    <name evidence="3" type="ORF">Fot_16663</name>
</gene>
<protein>
    <submittedName>
        <fullName evidence="3">Uncharacterized protein</fullName>
    </submittedName>
</protein>
<feature type="signal peptide" evidence="2">
    <location>
        <begin position="1"/>
        <end position="24"/>
    </location>
</feature>
<keyword evidence="2" id="KW-0732">Signal</keyword>
<evidence type="ECO:0000313" key="4">
    <source>
        <dbReference type="Proteomes" id="UP001604277"/>
    </source>
</evidence>
<evidence type="ECO:0000256" key="2">
    <source>
        <dbReference type="SAM" id="SignalP"/>
    </source>
</evidence>
<feature type="compositionally biased region" description="Basic residues" evidence="1">
    <location>
        <begin position="80"/>
        <end position="100"/>
    </location>
</feature>
<dbReference type="EMBL" id="JBFOLJ010000005">
    <property type="protein sequence ID" value="KAL2535272.1"/>
    <property type="molecule type" value="Genomic_DNA"/>
</dbReference>
<name>A0ABD1VD44_9LAMI</name>
<dbReference type="Proteomes" id="UP001604277">
    <property type="component" value="Unassembled WGS sequence"/>
</dbReference>
<dbReference type="AlphaFoldDB" id="A0ABD1VD44"/>
<evidence type="ECO:0000256" key="1">
    <source>
        <dbReference type="SAM" id="MobiDB-lite"/>
    </source>
</evidence>
<comment type="caution">
    <text evidence="3">The sequence shown here is derived from an EMBL/GenBank/DDBJ whole genome shotgun (WGS) entry which is preliminary data.</text>
</comment>
<feature type="chain" id="PRO_5044757159" evidence="2">
    <location>
        <begin position="25"/>
        <end position="112"/>
    </location>
</feature>
<feature type="region of interest" description="Disordered" evidence="1">
    <location>
        <begin position="74"/>
        <end position="112"/>
    </location>
</feature>